<keyword evidence="9" id="KW-0067">ATP-binding</keyword>
<evidence type="ECO:0000256" key="5">
    <source>
        <dbReference type="ARBA" id="ARBA00022763"/>
    </source>
</evidence>
<organism evidence="16">
    <name type="scientific">Clastoptera arizonana</name>
    <name type="common">Arizona spittle bug</name>
    <dbReference type="NCBI Taxonomy" id="38151"/>
    <lineage>
        <taxon>Eukaryota</taxon>
        <taxon>Metazoa</taxon>
        <taxon>Ecdysozoa</taxon>
        <taxon>Arthropoda</taxon>
        <taxon>Hexapoda</taxon>
        <taxon>Insecta</taxon>
        <taxon>Pterygota</taxon>
        <taxon>Neoptera</taxon>
        <taxon>Paraneoptera</taxon>
        <taxon>Hemiptera</taxon>
        <taxon>Auchenorrhyncha</taxon>
        <taxon>Cercopoidea</taxon>
        <taxon>Clastopteridae</taxon>
        <taxon>Clastoptera</taxon>
    </lineage>
</organism>
<comment type="similarity">
    <text evidence="2">Belongs to the SNF2/RAD54 helicase family.</text>
</comment>
<name>A0A1B6DG50_9HEMI</name>
<evidence type="ECO:0000256" key="7">
    <source>
        <dbReference type="ARBA" id="ARBA00022801"/>
    </source>
</evidence>
<evidence type="ECO:0000256" key="4">
    <source>
        <dbReference type="ARBA" id="ARBA00022741"/>
    </source>
</evidence>
<protein>
    <recommendedName>
        <fullName evidence="15">PHD-type domain-containing protein</fullName>
    </recommendedName>
</protein>
<comment type="catalytic activity">
    <reaction evidence="13">
        <text>ATP + H2O = ADP + phosphate + H(+)</text>
        <dbReference type="Rhea" id="RHEA:13065"/>
        <dbReference type="ChEBI" id="CHEBI:15377"/>
        <dbReference type="ChEBI" id="CHEBI:15378"/>
        <dbReference type="ChEBI" id="CHEBI:30616"/>
        <dbReference type="ChEBI" id="CHEBI:43474"/>
        <dbReference type="ChEBI" id="CHEBI:456216"/>
        <dbReference type="EC" id="3.6.4.12"/>
    </reaction>
</comment>
<proteinExistence type="inferred from homology"/>
<dbReference type="GO" id="GO:0006281">
    <property type="term" value="P:DNA repair"/>
    <property type="evidence" value="ECO:0007669"/>
    <property type="project" value="UniProtKB-KW"/>
</dbReference>
<evidence type="ECO:0000256" key="14">
    <source>
        <dbReference type="SAM" id="MobiDB-lite"/>
    </source>
</evidence>
<dbReference type="GO" id="GO:0010468">
    <property type="term" value="P:regulation of gene expression"/>
    <property type="evidence" value="ECO:0007669"/>
    <property type="project" value="UniProtKB-ARBA"/>
</dbReference>
<evidence type="ECO:0000256" key="11">
    <source>
        <dbReference type="ARBA" id="ARBA00023204"/>
    </source>
</evidence>
<dbReference type="EMBL" id="GEDC01012624">
    <property type="protein sequence ID" value="JAS24674.1"/>
    <property type="molecule type" value="Transcribed_RNA"/>
</dbReference>
<sequence>MDYIDPSSLLRVEIEEKEADISNVDYEDDIELIDSDTEPYGEEIQEYVEPNVIVCNENIDEAQSDKSFENKNQDAEDMCSLPLSVFNLFDLSNEDLQTRNENHTENQTNLVAMENISKKTPEFGSKKLLPVTGKEKTFRNNLFKNSIDAIKLFKLHCTVCDKHIGLAPSTIDNVMRIHKDLNVIMCFKCYNFYGAGNFPIEEGSEIYCQWCGQGGTIFCCSNCPKVFCEACIILNFGKEKRDAVEAMETWSCFVCMPVDLLPHRSISWALMRLTRERRLKSSTLNENERTLVHTTDDSTCCSSSSVIPTIRLPPTNYLQKVPLCLFSKNCLKLVNNEFSGMTVRQAIKQNQIIAIQQPVNHVNISQTRPIQRRQISTPQQLKQPARVKPQIHLNNTSKNVHSQSSHNNISNSSACEIISLVEDDGINLSPSTLYSSAREHVDLTWLKNAVKESSHCLFNLQTLLNQFDLKYPRLNKDIEEVDCFTNKIHSCIKMTISSLAKIDSNISKDFKEYKESKLGNASNIAILKKFTQPRAQVTVINKPQQKAVSFNTTTVPNVSENGEEEDLSCLIFCETVMNENIDGNKENVNNNFRSKVPVQNMSAKNARKRKSMSTSSSDPVIIIDDDEPTPKKINYSLRYIRGMYKKFNLKPCKVLLVRCDQY</sequence>
<evidence type="ECO:0000256" key="12">
    <source>
        <dbReference type="ARBA" id="ARBA00023242"/>
    </source>
</evidence>
<keyword evidence="11" id="KW-0234">DNA repair</keyword>
<evidence type="ECO:0000256" key="10">
    <source>
        <dbReference type="ARBA" id="ARBA00023125"/>
    </source>
</evidence>
<dbReference type="InterPro" id="IPR025766">
    <property type="entry name" value="ADD"/>
</dbReference>
<dbReference type="CDD" id="cd11726">
    <property type="entry name" value="ADDz_ATRX"/>
    <property type="match status" value="1"/>
</dbReference>
<keyword evidence="7" id="KW-0378">Hydrolase</keyword>
<dbReference type="AlphaFoldDB" id="A0A1B6DG50"/>
<keyword evidence="12" id="KW-0539">Nucleus</keyword>
<dbReference type="InterPro" id="IPR011011">
    <property type="entry name" value="Znf_FYVE_PHD"/>
</dbReference>
<evidence type="ECO:0000259" key="15">
    <source>
        <dbReference type="PROSITE" id="PS51533"/>
    </source>
</evidence>
<evidence type="ECO:0000256" key="3">
    <source>
        <dbReference type="ARBA" id="ARBA00022723"/>
    </source>
</evidence>
<accession>A0A1B6DG50</accession>
<dbReference type="GO" id="GO:0006338">
    <property type="term" value="P:chromatin remodeling"/>
    <property type="evidence" value="ECO:0007669"/>
    <property type="project" value="TreeGrafter"/>
</dbReference>
<evidence type="ECO:0000256" key="13">
    <source>
        <dbReference type="ARBA" id="ARBA00047995"/>
    </source>
</evidence>
<dbReference type="InterPro" id="IPR052131">
    <property type="entry name" value="ATRX_domain-containing"/>
</dbReference>
<evidence type="ECO:0000256" key="1">
    <source>
        <dbReference type="ARBA" id="ARBA00004123"/>
    </source>
</evidence>
<evidence type="ECO:0000256" key="6">
    <source>
        <dbReference type="ARBA" id="ARBA00022771"/>
    </source>
</evidence>
<dbReference type="GO" id="GO:0031297">
    <property type="term" value="P:replication fork processing"/>
    <property type="evidence" value="ECO:0007669"/>
    <property type="project" value="TreeGrafter"/>
</dbReference>
<evidence type="ECO:0000256" key="9">
    <source>
        <dbReference type="ARBA" id="ARBA00022840"/>
    </source>
</evidence>
<dbReference type="GO" id="GO:0003678">
    <property type="term" value="F:DNA helicase activity"/>
    <property type="evidence" value="ECO:0007669"/>
    <property type="project" value="UniProtKB-EC"/>
</dbReference>
<dbReference type="PROSITE" id="PS51533">
    <property type="entry name" value="ADD"/>
    <property type="match status" value="1"/>
</dbReference>
<evidence type="ECO:0000256" key="8">
    <source>
        <dbReference type="ARBA" id="ARBA00022833"/>
    </source>
</evidence>
<dbReference type="GO" id="GO:0005524">
    <property type="term" value="F:ATP binding"/>
    <property type="evidence" value="ECO:0007669"/>
    <property type="project" value="UniProtKB-KW"/>
</dbReference>
<dbReference type="GO" id="GO:0008270">
    <property type="term" value="F:zinc ion binding"/>
    <property type="evidence" value="ECO:0007669"/>
    <property type="project" value="UniProtKB-KW"/>
</dbReference>
<keyword evidence="6" id="KW-0863">Zinc-finger</keyword>
<dbReference type="GO" id="GO:0016787">
    <property type="term" value="F:hydrolase activity"/>
    <property type="evidence" value="ECO:0007669"/>
    <property type="project" value="UniProtKB-KW"/>
</dbReference>
<comment type="subcellular location">
    <subcellularLocation>
        <location evidence="1">Nucleus</location>
    </subcellularLocation>
</comment>
<keyword evidence="4" id="KW-0547">Nucleotide-binding</keyword>
<keyword evidence="3" id="KW-0479">Metal-binding</keyword>
<dbReference type="GO" id="GO:0005634">
    <property type="term" value="C:nucleus"/>
    <property type="evidence" value="ECO:0007669"/>
    <property type="project" value="UniProtKB-SubCell"/>
</dbReference>
<dbReference type="PANTHER" id="PTHR46357:SF1">
    <property type="entry name" value="TRANSCRIPTIONAL REGULATOR ATRX"/>
    <property type="match status" value="1"/>
</dbReference>
<feature type="domain" description="PHD-type" evidence="15">
    <location>
        <begin position="145"/>
        <end position="283"/>
    </location>
</feature>
<evidence type="ECO:0000313" key="16">
    <source>
        <dbReference type="EMBL" id="JAS24674.1"/>
    </source>
</evidence>
<dbReference type="PANTHER" id="PTHR46357">
    <property type="entry name" value="TRANSCRIPTIONAL REGULATOR ATRX"/>
    <property type="match status" value="1"/>
</dbReference>
<feature type="compositionally biased region" description="Low complexity" evidence="14">
    <location>
        <begin position="613"/>
        <end position="622"/>
    </location>
</feature>
<feature type="region of interest" description="Disordered" evidence="14">
    <location>
        <begin position="601"/>
        <end position="623"/>
    </location>
</feature>
<reference evidence="16" key="1">
    <citation type="submission" date="2015-12" db="EMBL/GenBank/DDBJ databases">
        <title>De novo transcriptome assembly of four potential Pierce s Disease insect vectors from Arizona vineyards.</title>
        <authorList>
            <person name="Tassone E.E."/>
        </authorList>
    </citation>
    <scope>NUCLEOTIDE SEQUENCE</scope>
</reference>
<gene>
    <name evidence="16" type="ORF">g.28406</name>
</gene>
<evidence type="ECO:0000256" key="2">
    <source>
        <dbReference type="ARBA" id="ARBA00007025"/>
    </source>
</evidence>
<keyword evidence="8" id="KW-0862">Zinc</keyword>
<dbReference type="InterPro" id="IPR013083">
    <property type="entry name" value="Znf_RING/FYVE/PHD"/>
</dbReference>
<dbReference type="GO" id="GO:0005721">
    <property type="term" value="C:pericentric heterochromatin"/>
    <property type="evidence" value="ECO:0007669"/>
    <property type="project" value="TreeGrafter"/>
</dbReference>
<dbReference type="Gene3D" id="3.30.40.10">
    <property type="entry name" value="Zinc/RING finger domain, C3HC4 (zinc finger)"/>
    <property type="match status" value="1"/>
</dbReference>
<dbReference type="GO" id="GO:0031490">
    <property type="term" value="F:chromatin DNA binding"/>
    <property type="evidence" value="ECO:0007669"/>
    <property type="project" value="TreeGrafter"/>
</dbReference>
<dbReference type="SUPFAM" id="SSF57903">
    <property type="entry name" value="FYVE/PHD zinc finger"/>
    <property type="match status" value="1"/>
</dbReference>
<keyword evidence="5" id="KW-0227">DNA damage</keyword>
<keyword evidence="10" id="KW-0238">DNA-binding</keyword>